<keyword evidence="2" id="KW-1185">Reference proteome</keyword>
<name>A0AA39VWY2_ACESA</name>
<organism evidence="1 2">
    <name type="scientific">Acer saccharum</name>
    <name type="common">Sugar maple</name>
    <dbReference type="NCBI Taxonomy" id="4024"/>
    <lineage>
        <taxon>Eukaryota</taxon>
        <taxon>Viridiplantae</taxon>
        <taxon>Streptophyta</taxon>
        <taxon>Embryophyta</taxon>
        <taxon>Tracheophyta</taxon>
        <taxon>Spermatophyta</taxon>
        <taxon>Magnoliopsida</taxon>
        <taxon>eudicotyledons</taxon>
        <taxon>Gunneridae</taxon>
        <taxon>Pentapetalae</taxon>
        <taxon>rosids</taxon>
        <taxon>malvids</taxon>
        <taxon>Sapindales</taxon>
        <taxon>Sapindaceae</taxon>
        <taxon>Hippocastanoideae</taxon>
        <taxon>Acereae</taxon>
        <taxon>Acer</taxon>
    </lineage>
</organism>
<accession>A0AA39VWY2</accession>
<comment type="caution">
    <text evidence="1">The sequence shown here is derived from an EMBL/GenBank/DDBJ whole genome shotgun (WGS) entry which is preliminary data.</text>
</comment>
<reference evidence="1" key="1">
    <citation type="journal article" date="2022" name="Plant J.">
        <title>Strategies of tolerance reflected in two North American maple genomes.</title>
        <authorList>
            <person name="McEvoy S.L."/>
            <person name="Sezen U.U."/>
            <person name="Trouern-Trend A."/>
            <person name="McMahon S.M."/>
            <person name="Schaberg P.G."/>
            <person name="Yang J."/>
            <person name="Wegrzyn J.L."/>
            <person name="Swenson N.G."/>
        </authorList>
    </citation>
    <scope>NUCLEOTIDE SEQUENCE</scope>
    <source>
        <strain evidence="1">NS2018</strain>
    </source>
</reference>
<dbReference type="PANTHER" id="PTHR11439:SF455">
    <property type="entry name" value="RLK (RECEPTOR-LIKE PROTEIN KINASE) 8, PUTATIVE-RELATED"/>
    <property type="match status" value="1"/>
</dbReference>
<proteinExistence type="predicted"/>
<evidence type="ECO:0000313" key="2">
    <source>
        <dbReference type="Proteomes" id="UP001168877"/>
    </source>
</evidence>
<reference evidence="1" key="2">
    <citation type="submission" date="2023-06" db="EMBL/GenBank/DDBJ databases">
        <authorList>
            <person name="Swenson N.G."/>
            <person name="Wegrzyn J.L."/>
            <person name="Mcevoy S.L."/>
        </authorList>
    </citation>
    <scope>NUCLEOTIDE SEQUENCE</scope>
    <source>
        <strain evidence="1">NS2018</strain>
        <tissue evidence="1">Leaf</tissue>
    </source>
</reference>
<dbReference type="PANTHER" id="PTHR11439">
    <property type="entry name" value="GAG-POL-RELATED RETROTRANSPOSON"/>
    <property type="match status" value="1"/>
</dbReference>
<evidence type="ECO:0000313" key="1">
    <source>
        <dbReference type="EMBL" id="KAK0595375.1"/>
    </source>
</evidence>
<dbReference type="EMBL" id="JAUESC010000004">
    <property type="protein sequence ID" value="KAK0595375.1"/>
    <property type="molecule type" value="Genomic_DNA"/>
</dbReference>
<sequence length="251" mass="28266">MRYLHGTIGHGLLLRRNSPISLHAFSDVDWAGNQDDRTSTSAYVIFLGSNAISRCSRKQRSVARSSTEAEYRAVAHTASEVVWLSSLLSELLAPPNTSPTIYCDNIGATYLCSNPVFHSRMKHIAIDFHFVREKVQSGQLRVSHVSSADQLADSLTKPLSRTRFALLRSKIGVSEMPTILRGQINSKEVWNLEEEVTKVLEKGLAIGLNFNGRRKELLEIIARRKEVNDNRFQDLVRNLVQNHKDTVLLDN</sequence>
<gene>
    <name evidence="1" type="ORF">LWI29_006006</name>
</gene>
<dbReference type="Proteomes" id="UP001168877">
    <property type="component" value="Unassembled WGS sequence"/>
</dbReference>
<protein>
    <submittedName>
        <fullName evidence="1">Uncharacterized protein</fullName>
    </submittedName>
</protein>
<dbReference type="AlphaFoldDB" id="A0AA39VWY2"/>
<dbReference type="CDD" id="cd09272">
    <property type="entry name" value="RNase_HI_RT_Ty1"/>
    <property type="match status" value="1"/>
</dbReference>